<dbReference type="EMBL" id="BAAAMY010000002">
    <property type="protein sequence ID" value="GAA1908739.1"/>
    <property type="molecule type" value="Genomic_DNA"/>
</dbReference>
<keyword evidence="3" id="KW-1185">Reference proteome</keyword>
<protein>
    <recommendedName>
        <fullName evidence="1">AbiEi antitoxin N-terminal domain-containing protein</fullName>
    </recommendedName>
</protein>
<gene>
    <name evidence="2" type="ORF">GCM10009737_07240</name>
</gene>
<name>A0ABP5AAN4_9ACTN</name>
<evidence type="ECO:0000259" key="1">
    <source>
        <dbReference type="Pfam" id="PF13338"/>
    </source>
</evidence>
<proteinExistence type="predicted"/>
<evidence type="ECO:0000313" key="3">
    <source>
        <dbReference type="Proteomes" id="UP001501612"/>
    </source>
</evidence>
<dbReference type="RefSeq" id="WP_344003869.1">
    <property type="nucleotide sequence ID" value="NZ_BAAAMY010000002.1"/>
</dbReference>
<reference evidence="3" key="1">
    <citation type="journal article" date="2019" name="Int. J. Syst. Evol. Microbiol.">
        <title>The Global Catalogue of Microorganisms (GCM) 10K type strain sequencing project: providing services to taxonomists for standard genome sequencing and annotation.</title>
        <authorList>
            <consortium name="The Broad Institute Genomics Platform"/>
            <consortium name="The Broad Institute Genome Sequencing Center for Infectious Disease"/>
            <person name="Wu L."/>
            <person name="Ma J."/>
        </authorList>
    </citation>
    <scope>NUCLEOTIDE SEQUENCE [LARGE SCALE GENOMIC DNA]</scope>
    <source>
        <strain evidence="3">JCM 14046</strain>
    </source>
</reference>
<dbReference type="Pfam" id="PF13338">
    <property type="entry name" value="AbiEi_4"/>
    <property type="match status" value="1"/>
</dbReference>
<organism evidence="2 3">
    <name type="scientific">Nocardioides lentus</name>
    <dbReference type="NCBI Taxonomy" id="338077"/>
    <lineage>
        <taxon>Bacteria</taxon>
        <taxon>Bacillati</taxon>
        <taxon>Actinomycetota</taxon>
        <taxon>Actinomycetes</taxon>
        <taxon>Propionibacteriales</taxon>
        <taxon>Nocardioidaceae</taxon>
        <taxon>Nocardioides</taxon>
    </lineage>
</organism>
<feature type="domain" description="AbiEi antitoxin N-terminal" evidence="1">
    <location>
        <begin position="2"/>
        <end position="47"/>
    </location>
</feature>
<sequence>MDLLDHRASSRGFFSRAEALDSGLRDADLAAGRRDGSLARVRHGYYAPGPAWRALDGVGKHLLLADTWTHQMGDGAVALSHLTGALAHGLDVWGLPLDTVHVTRLDGGTGRRARGIVHHLGRTREEEVSEDGGRLVLPPARCALEAATLGDAESALVVLDSLKHRRLATDEEVHRQFLAMARWPRTRKLHVVVRMSDGRAESVGESRLRWRLRCAGMPAPVLQYEVRDHDGEVVAVCDLAWPGLGIVVEFDGLAKYGRLLAPGTTPAEALVAEKRREDLVRELTGFTVIRVVWADLADPARLRARIDRAVAARRALA</sequence>
<accession>A0ABP5AAN4</accession>
<dbReference type="Proteomes" id="UP001501612">
    <property type="component" value="Unassembled WGS sequence"/>
</dbReference>
<comment type="caution">
    <text evidence="2">The sequence shown here is derived from an EMBL/GenBank/DDBJ whole genome shotgun (WGS) entry which is preliminary data.</text>
</comment>
<evidence type="ECO:0000313" key="2">
    <source>
        <dbReference type="EMBL" id="GAA1908739.1"/>
    </source>
</evidence>
<dbReference type="InterPro" id="IPR025159">
    <property type="entry name" value="AbiEi_N"/>
</dbReference>